<reference evidence="6" key="2">
    <citation type="submission" date="2023-01" db="EMBL/GenBank/DDBJ databases">
        <authorList>
            <person name="Petersen C."/>
        </authorList>
    </citation>
    <scope>NUCLEOTIDE SEQUENCE</scope>
    <source>
        <strain evidence="6">IBT 15450</strain>
    </source>
</reference>
<dbReference type="PROSITE" id="PS00862">
    <property type="entry name" value="OX2_COVAL_FAD"/>
    <property type="match status" value="1"/>
</dbReference>
<evidence type="ECO:0000256" key="1">
    <source>
        <dbReference type="ARBA" id="ARBA00005466"/>
    </source>
</evidence>
<dbReference type="Gene3D" id="3.30.465.10">
    <property type="match status" value="1"/>
</dbReference>
<comment type="caution">
    <text evidence="6">The sequence shown here is derived from an EMBL/GenBank/DDBJ whole genome shotgun (WGS) entry which is preliminary data.</text>
</comment>
<dbReference type="InterPro" id="IPR006093">
    <property type="entry name" value="Oxy_OxRdtase_FAD_BS"/>
</dbReference>
<feature type="non-terminal residue" evidence="6">
    <location>
        <position position="1"/>
    </location>
</feature>
<dbReference type="GO" id="GO:0071949">
    <property type="term" value="F:FAD binding"/>
    <property type="evidence" value="ECO:0007669"/>
    <property type="project" value="InterPro"/>
</dbReference>
<dbReference type="InterPro" id="IPR016169">
    <property type="entry name" value="FAD-bd_PCMH_sub2"/>
</dbReference>
<organism evidence="6 7">
    <name type="scientific">Penicillium canescens</name>
    <dbReference type="NCBI Taxonomy" id="5083"/>
    <lineage>
        <taxon>Eukaryota</taxon>
        <taxon>Fungi</taxon>
        <taxon>Dikarya</taxon>
        <taxon>Ascomycota</taxon>
        <taxon>Pezizomycotina</taxon>
        <taxon>Eurotiomycetes</taxon>
        <taxon>Eurotiomycetidae</taxon>
        <taxon>Eurotiales</taxon>
        <taxon>Aspergillaceae</taxon>
        <taxon>Penicillium</taxon>
    </lineage>
</organism>
<keyword evidence="3" id="KW-0274">FAD</keyword>
<dbReference type="AlphaFoldDB" id="A0AAD6HYB5"/>
<evidence type="ECO:0000256" key="2">
    <source>
        <dbReference type="ARBA" id="ARBA00022630"/>
    </source>
</evidence>
<dbReference type="InterPro" id="IPR006094">
    <property type="entry name" value="Oxid_FAD_bind_N"/>
</dbReference>
<evidence type="ECO:0000259" key="5">
    <source>
        <dbReference type="PROSITE" id="PS51387"/>
    </source>
</evidence>
<keyword evidence="4" id="KW-0560">Oxidoreductase</keyword>
<feature type="domain" description="FAD-binding PCMH-type" evidence="5">
    <location>
        <begin position="39"/>
        <end position="208"/>
    </location>
</feature>
<dbReference type="Gene3D" id="3.40.462.20">
    <property type="match status" value="1"/>
</dbReference>
<gene>
    <name evidence="6" type="ORF">N7460_012961</name>
</gene>
<dbReference type="Pfam" id="PF01565">
    <property type="entry name" value="FAD_binding_4"/>
    <property type="match status" value="1"/>
</dbReference>
<dbReference type="EMBL" id="JAQJZL010000016">
    <property type="protein sequence ID" value="KAJ6022566.1"/>
    <property type="molecule type" value="Genomic_DNA"/>
</dbReference>
<dbReference type="Gene3D" id="3.30.43.10">
    <property type="entry name" value="Uridine Diphospho-n-acetylenolpyruvylglucosamine Reductase, domain 2"/>
    <property type="match status" value="1"/>
</dbReference>
<dbReference type="Proteomes" id="UP001219568">
    <property type="component" value="Unassembled WGS sequence"/>
</dbReference>
<dbReference type="SUPFAM" id="SSF56176">
    <property type="entry name" value="FAD-binding/transporter-associated domain-like"/>
    <property type="match status" value="1"/>
</dbReference>
<evidence type="ECO:0000256" key="3">
    <source>
        <dbReference type="ARBA" id="ARBA00022827"/>
    </source>
</evidence>
<keyword evidence="7" id="KW-1185">Reference proteome</keyword>
<reference evidence="6" key="1">
    <citation type="journal article" date="2023" name="IMA Fungus">
        <title>Comparative genomic study of the Penicillium genus elucidates a diverse pangenome and 15 lateral gene transfer events.</title>
        <authorList>
            <person name="Petersen C."/>
            <person name="Sorensen T."/>
            <person name="Nielsen M.R."/>
            <person name="Sondergaard T.E."/>
            <person name="Sorensen J.L."/>
            <person name="Fitzpatrick D.A."/>
            <person name="Frisvad J.C."/>
            <person name="Nielsen K.L."/>
        </authorList>
    </citation>
    <scope>NUCLEOTIDE SEQUENCE</scope>
    <source>
        <strain evidence="6">IBT 15450</strain>
    </source>
</reference>
<dbReference type="PANTHER" id="PTHR42973">
    <property type="entry name" value="BINDING OXIDOREDUCTASE, PUTATIVE (AFU_ORTHOLOGUE AFUA_1G17690)-RELATED"/>
    <property type="match status" value="1"/>
</dbReference>
<name>A0AAD6HYB5_PENCN</name>
<dbReference type="GO" id="GO:0016491">
    <property type="term" value="F:oxidoreductase activity"/>
    <property type="evidence" value="ECO:0007669"/>
    <property type="project" value="UniProtKB-KW"/>
</dbReference>
<accession>A0AAD6HYB5</accession>
<evidence type="ECO:0000256" key="4">
    <source>
        <dbReference type="ARBA" id="ARBA00023002"/>
    </source>
</evidence>
<sequence length="461" mass="49657">MHSEADIIEILATFITSGTFWTKSNPAYKSVRSGYNSAIADEPLAIARPATEDEVLQLVKQCSLRGIPLTVRSGGHDFFGRSCIQDGIVIDMRGFNFITVSPDRTSVRVGGGVLAGTLQDVLHSHCLFTPTGQSKSVGYISWACGGGYGFYVGKYGFGVDQILGARVIVASGTIVDTDDDPELLWALRGAGAGSFGVVVELRVKVYPEPQILAGYLAYPLSEATAVLNSLELASEGEQPDAFSGDMIVVHPGMLEIPLFQPALVFLWCWTAEDGDMTAANLFLEKTTKFGTILVNTVKKTDPASFGLGGGPAACFFRSRNVRCLDAQLGAIFTKHPPSQTLSAIVIHNNHGKGTRNGNEDGVGASFSNRQSHVILGLHGGTLSASSNEAQAEAKAWVLRLHDEIDRQQIALKGGFPSFYHPDQVDLNTFFGQATAKRLKSFKQRIDPKDFFRQGSLSSLDF</sequence>
<dbReference type="InterPro" id="IPR036318">
    <property type="entry name" value="FAD-bd_PCMH-like_sf"/>
</dbReference>
<dbReference type="InterPro" id="IPR016166">
    <property type="entry name" value="FAD-bd_PCMH"/>
</dbReference>
<dbReference type="PANTHER" id="PTHR42973:SF7">
    <property type="entry name" value="FAD-BINDING PCMH-TYPE DOMAIN-CONTAINING PROTEIN"/>
    <property type="match status" value="1"/>
</dbReference>
<dbReference type="InterPro" id="IPR050416">
    <property type="entry name" value="FAD-linked_Oxidoreductase"/>
</dbReference>
<dbReference type="InterPro" id="IPR016167">
    <property type="entry name" value="FAD-bd_PCMH_sub1"/>
</dbReference>
<evidence type="ECO:0000313" key="7">
    <source>
        <dbReference type="Proteomes" id="UP001219568"/>
    </source>
</evidence>
<protein>
    <recommendedName>
        <fullName evidence="5">FAD-binding PCMH-type domain-containing protein</fullName>
    </recommendedName>
</protein>
<comment type="similarity">
    <text evidence="1">Belongs to the oxygen-dependent FAD-linked oxidoreductase family.</text>
</comment>
<keyword evidence="2" id="KW-0285">Flavoprotein</keyword>
<proteinExistence type="inferred from homology"/>
<evidence type="ECO:0000313" key="6">
    <source>
        <dbReference type="EMBL" id="KAJ6022566.1"/>
    </source>
</evidence>
<dbReference type="PROSITE" id="PS51387">
    <property type="entry name" value="FAD_PCMH"/>
    <property type="match status" value="1"/>
</dbReference>